<evidence type="ECO:0000313" key="1">
    <source>
        <dbReference type="EMBL" id="GAJ13583.1"/>
    </source>
</evidence>
<comment type="caution">
    <text evidence="1">The sequence shown here is derived from an EMBL/GenBank/DDBJ whole genome shotgun (WGS) entry which is preliminary data.</text>
</comment>
<name>X1U7R1_9ZZZZ</name>
<gene>
    <name evidence="1" type="ORF">S12H4_53137</name>
</gene>
<dbReference type="EMBL" id="BARW01033795">
    <property type="protein sequence ID" value="GAJ13583.1"/>
    <property type="molecule type" value="Genomic_DNA"/>
</dbReference>
<dbReference type="AlphaFoldDB" id="X1U7R1"/>
<reference evidence="1" key="1">
    <citation type="journal article" date="2014" name="Front. Microbiol.">
        <title>High frequency of phylogenetically diverse reductive dehalogenase-homologous genes in deep subseafloor sedimentary metagenomes.</title>
        <authorList>
            <person name="Kawai M."/>
            <person name="Futagami T."/>
            <person name="Toyoda A."/>
            <person name="Takaki Y."/>
            <person name="Nishi S."/>
            <person name="Hori S."/>
            <person name="Arai W."/>
            <person name="Tsubouchi T."/>
            <person name="Morono Y."/>
            <person name="Uchiyama I."/>
            <person name="Ito T."/>
            <person name="Fujiyama A."/>
            <person name="Inagaki F."/>
            <person name="Takami H."/>
        </authorList>
    </citation>
    <scope>NUCLEOTIDE SEQUENCE</scope>
    <source>
        <strain evidence="1">Expedition CK06-06</strain>
    </source>
</reference>
<sequence>MNGCIMTKEKKQKKQVNESYDLSDKDEYSHDWGKFPPFHNESWYFNFIDRPNNVFFITRLSYNMDKKKSLVLVLPIIDGKVRVYFKEIPLEKMPAN</sequence>
<proteinExistence type="predicted"/>
<feature type="non-terminal residue" evidence="1">
    <location>
        <position position="96"/>
    </location>
</feature>
<organism evidence="1">
    <name type="scientific">marine sediment metagenome</name>
    <dbReference type="NCBI Taxonomy" id="412755"/>
    <lineage>
        <taxon>unclassified sequences</taxon>
        <taxon>metagenomes</taxon>
        <taxon>ecological metagenomes</taxon>
    </lineage>
</organism>
<accession>X1U7R1</accession>
<protein>
    <submittedName>
        <fullName evidence="1">Uncharacterized protein</fullName>
    </submittedName>
</protein>